<dbReference type="PROSITE" id="PS01023">
    <property type="entry name" value="PTR2_2"/>
    <property type="match status" value="1"/>
</dbReference>
<dbReference type="PANTHER" id="PTHR11654">
    <property type="entry name" value="OLIGOPEPTIDE TRANSPORTER-RELATED"/>
    <property type="match status" value="1"/>
</dbReference>
<dbReference type="AlphaFoldDB" id="A0A316YH58"/>
<feature type="transmembrane region" description="Helical" evidence="9">
    <location>
        <begin position="512"/>
        <end position="538"/>
    </location>
</feature>
<comment type="subcellular location">
    <subcellularLocation>
        <location evidence="1 7">Membrane</location>
        <topology evidence="1 7">Multi-pass membrane protein</topology>
    </subcellularLocation>
</comment>
<feature type="transmembrane region" description="Helical" evidence="9">
    <location>
        <begin position="273"/>
        <end position="292"/>
    </location>
</feature>
<feature type="transmembrane region" description="Helical" evidence="9">
    <location>
        <begin position="470"/>
        <end position="492"/>
    </location>
</feature>
<dbReference type="GeneID" id="37041691"/>
<keyword evidence="3 7" id="KW-0813">Transport</keyword>
<feature type="compositionally biased region" description="Basic and acidic residues" evidence="8">
    <location>
        <begin position="32"/>
        <end position="53"/>
    </location>
</feature>
<feature type="region of interest" description="Disordered" evidence="8">
    <location>
        <begin position="26"/>
        <end position="53"/>
    </location>
</feature>
<dbReference type="InterPro" id="IPR018456">
    <property type="entry name" value="PTR2_symporter_CS"/>
</dbReference>
<dbReference type="InParanoid" id="A0A316YH58"/>
<feature type="transmembrane region" description="Helical" evidence="9">
    <location>
        <begin position="184"/>
        <end position="206"/>
    </location>
</feature>
<accession>A0A316YH58</accession>
<feature type="transmembrane region" description="Helical" evidence="9">
    <location>
        <begin position="298"/>
        <end position="319"/>
    </location>
</feature>
<dbReference type="GO" id="GO:0005886">
    <property type="term" value="C:plasma membrane"/>
    <property type="evidence" value="ECO:0007669"/>
    <property type="project" value="UniProtKB-ARBA"/>
</dbReference>
<evidence type="ECO:0000256" key="6">
    <source>
        <dbReference type="ARBA" id="ARBA00023136"/>
    </source>
</evidence>
<dbReference type="InterPro" id="IPR036259">
    <property type="entry name" value="MFS_trans_sf"/>
</dbReference>
<sequence length="644" mass="71214">MDGAMFGGYGAAKADEAGMKHHEMMPPRVSGLHHEDRRPTQEISRADEGPIKSEKVPVPDVQEKLALESEEDGLDYNVTDEDRATLRRVAAPMPWTAFLIGICELAERFSYYGTTQVFQNMIQNPLPAGSTTGRTFHPDDVAGVYGKGQQAATGITTFNTFWVYVNPLIGGYIADTYLGRFNTICLGVGIAIVGHILFIISAVPSVIKDLNGAFACFIIGVIINGVGTGFFKSTVSVLIAEQIKAKRQYIQVTKKGERVIVDPTATAARLYDFFYLLINIGALGGQIAMPFAEKYVGYWLAYTIPTIVFLICVPVLYFARNKYVKNPPAGSVLSNALKLLGLAMKGRYSLNPIAMVHNMRAPDFWENVKPSKLGAMKPNWMTFDDQWVEEVRRGFKACYVFLLFPFYWLVYNQISGNLVSQGGTMKLGGVPNEIPQNLDPLGILILVPFFEFVVYPGFRRMGINFTALKKIFCGFIVASMSMVWAAVLQHYIYTTSPCGTNASSDTGCQSPISVWVQVGPYVLIGLSELFASVISLEYAYTKAPKNMRSLVMGVGLFTNAIGSAIQQAFLPLATNPLLVWMYTTFACISFAAGILFGFLYRGIDKEEDYLNNLASADYHSKRSSQHEEWDMHNADHASNDEKPN</sequence>
<evidence type="ECO:0000256" key="5">
    <source>
        <dbReference type="ARBA" id="ARBA00022989"/>
    </source>
</evidence>
<evidence type="ECO:0000256" key="1">
    <source>
        <dbReference type="ARBA" id="ARBA00004141"/>
    </source>
</evidence>
<keyword evidence="11" id="KW-1185">Reference proteome</keyword>
<keyword evidence="5 9" id="KW-1133">Transmembrane helix</keyword>
<dbReference type="Proteomes" id="UP000245768">
    <property type="component" value="Unassembled WGS sequence"/>
</dbReference>
<evidence type="ECO:0000256" key="3">
    <source>
        <dbReference type="ARBA" id="ARBA00022448"/>
    </source>
</evidence>
<reference evidence="10 11" key="1">
    <citation type="journal article" date="2018" name="Mol. Biol. Evol.">
        <title>Broad Genomic Sampling Reveals a Smut Pathogenic Ancestry of the Fungal Clade Ustilaginomycotina.</title>
        <authorList>
            <person name="Kijpornyongpan T."/>
            <person name="Mondo S.J."/>
            <person name="Barry K."/>
            <person name="Sandor L."/>
            <person name="Lee J."/>
            <person name="Lipzen A."/>
            <person name="Pangilinan J."/>
            <person name="LaButti K."/>
            <person name="Hainaut M."/>
            <person name="Henrissat B."/>
            <person name="Grigoriev I.V."/>
            <person name="Spatafora J.W."/>
            <person name="Aime M.C."/>
        </authorList>
    </citation>
    <scope>NUCLEOTIDE SEQUENCE [LARGE SCALE GENOMIC DNA]</scope>
    <source>
        <strain evidence="10 11">MCA 4198</strain>
    </source>
</reference>
<organism evidence="10 11">
    <name type="scientific">Acaromyces ingoldii</name>
    <dbReference type="NCBI Taxonomy" id="215250"/>
    <lineage>
        <taxon>Eukaryota</taxon>
        <taxon>Fungi</taxon>
        <taxon>Dikarya</taxon>
        <taxon>Basidiomycota</taxon>
        <taxon>Ustilaginomycotina</taxon>
        <taxon>Exobasidiomycetes</taxon>
        <taxon>Exobasidiales</taxon>
        <taxon>Cryptobasidiaceae</taxon>
        <taxon>Acaromyces</taxon>
    </lineage>
</organism>
<protein>
    <submittedName>
        <fullName evidence="10">PTR2-domain-containing protein</fullName>
    </submittedName>
</protein>
<dbReference type="SUPFAM" id="SSF103473">
    <property type="entry name" value="MFS general substrate transporter"/>
    <property type="match status" value="1"/>
</dbReference>
<feature type="transmembrane region" description="Helical" evidence="9">
    <location>
        <begin position="550"/>
        <end position="573"/>
    </location>
</feature>
<evidence type="ECO:0000313" key="11">
    <source>
        <dbReference type="Proteomes" id="UP000245768"/>
    </source>
</evidence>
<dbReference type="OrthoDB" id="8904098at2759"/>
<dbReference type="Pfam" id="PF00854">
    <property type="entry name" value="PTR2"/>
    <property type="match status" value="1"/>
</dbReference>
<dbReference type="GO" id="GO:0071916">
    <property type="term" value="F:dipeptide transmembrane transporter activity"/>
    <property type="evidence" value="ECO:0007669"/>
    <property type="project" value="UniProtKB-ARBA"/>
</dbReference>
<evidence type="ECO:0000256" key="9">
    <source>
        <dbReference type="SAM" id="Phobius"/>
    </source>
</evidence>
<evidence type="ECO:0000256" key="7">
    <source>
        <dbReference type="RuleBase" id="RU003755"/>
    </source>
</evidence>
<keyword evidence="6 9" id="KW-0472">Membrane</keyword>
<dbReference type="FunCoup" id="A0A316YH58">
    <property type="interactions" value="255"/>
</dbReference>
<dbReference type="RefSeq" id="XP_025375146.1">
    <property type="nucleotide sequence ID" value="XM_025519775.1"/>
</dbReference>
<gene>
    <name evidence="10" type="ORF">FA10DRAFT_255641</name>
</gene>
<evidence type="ECO:0000313" key="10">
    <source>
        <dbReference type="EMBL" id="PWN87948.1"/>
    </source>
</evidence>
<proteinExistence type="inferred from homology"/>
<feature type="transmembrane region" description="Helical" evidence="9">
    <location>
        <begin position="399"/>
        <end position="420"/>
    </location>
</feature>
<feature type="transmembrane region" description="Helical" evidence="9">
    <location>
        <begin position="212"/>
        <end position="240"/>
    </location>
</feature>
<dbReference type="EMBL" id="KZ819639">
    <property type="protein sequence ID" value="PWN87948.1"/>
    <property type="molecule type" value="Genomic_DNA"/>
</dbReference>
<evidence type="ECO:0000256" key="8">
    <source>
        <dbReference type="SAM" id="MobiDB-lite"/>
    </source>
</evidence>
<dbReference type="Gene3D" id="1.20.1250.20">
    <property type="entry name" value="MFS general substrate transporter like domains"/>
    <property type="match status" value="1"/>
</dbReference>
<comment type="similarity">
    <text evidence="2 7">Belongs to the major facilitator superfamily. Proton-dependent oligopeptide transporter (POT/PTR) (TC 2.A.17) family.</text>
</comment>
<dbReference type="PROSITE" id="PS01022">
    <property type="entry name" value="PTR2_1"/>
    <property type="match status" value="1"/>
</dbReference>
<evidence type="ECO:0000256" key="2">
    <source>
        <dbReference type="ARBA" id="ARBA00005982"/>
    </source>
</evidence>
<dbReference type="FunFam" id="1.20.1250.20:FF:000085">
    <property type="entry name" value="MFS peptide transporter Ptr2"/>
    <property type="match status" value="1"/>
</dbReference>
<feature type="transmembrane region" description="Helical" evidence="9">
    <location>
        <begin position="440"/>
        <end position="458"/>
    </location>
</feature>
<dbReference type="InterPro" id="IPR000109">
    <property type="entry name" value="POT_fam"/>
</dbReference>
<keyword evidence="4 7" id="KW-0812">Transmembrane</keyword>
<evidence type="ECO:0000256" key="4">
    <source>
        <dbReference type="ARBA" id="ARBA00022692"/>
    </source>
</evidence>
<name>A0A316YH58_9BASI</name>
<feature type="transmembrane region" description="Helical" evidence="9">
    <location>
        <begin position="579"/>
        <end position="600"/>
    </location>
</feature>